<organism evidence="1 2">
    <name type="scientific">Amycolatopsis thermophila</name>
    <dbReference type="NCBI Taxonomy" id="206084"/>
    <lineage>
        <taxon>Bacteria</taxon>
        <taxon>Bacillati</taxon>
        <taxon>Actinomycetota</taxon>
        <taxon>Actinomycetes</taxon>
        <taxon>Pseudonocardiales</taxon>
        <taxon>Pseudonocardiaceae</taxon>
        <taxon>Amycolatopsis</taxon>
    </lineage>
</organism>
<accession>A0ABU0EMD1</accession>
<keyword evidence="2" id="KW-1185">Reference proteome</keyword>
<dbReference type="EMBL" id="JAUSUT010000001">
    <property type="protein sequence ID" value="MDQ0376180.1"/>
    <property type="molecule type" value="Genomic_DNA"/>
</dbReference>
<proteinExistence type="predicted"/>
<dbReference type="Proteomes" id="UP001229651">
    <property type="component" value="Unassembled WGS sequence"/>
</dbReference>
<reference evidence="1 2" key="1">
    <citation type="submission" date="2023-07" db="EMBL/GenBank/DDBJ databases">
        <title>Sequencing the genomes of 1000 actinobacteria strains.</title>
        <authorList>
            <person name="Klenk H.-P."/>
        </authorList>
    </citation>
    <scope>NUCLEOTIDE SEQUENCE [LARGE SCALE GENOMIC DNA]</scope>
    <source>
        <strain evidence="1 2">DSM 45805</strain>
    </source>
</reference>
<evidence type="ECO:0000313" key="1">
    <source>
        <dbReference type="EMBL" id="MDQ0376180.1"/>
    </source>
</evidence>
<name>A0ABU0EMD1_9PSEU</name>
<gene>
    <name evidence="1" type="ORF">FB470_000174</name>
</gene>
<sequence length="46" mass="4871">MRPFMTTAIARPRTSGRVSCAVSAMPVPKNACPATPVTMRAVIIVL</sequence>
<protein>
    <submittedName>
        <fullName evidence="1">Uncharacterized protein</fullName>
    </submittedName>
</protein>
<comment type="caution">
    <text evidence="1">The sequence shown here is derived from an EMBL/GenBank/DDBJ whole genome shotgun (WGS) entry which is preliminary data.</text>
</comment>
<evidence type="ECO:0000313" key="2">
    <source>
        <dbReference type="Proteomes" id="UP001229651"/>
    </source>
</evidence>